<reference evidence="11 12" key="1">
    <citation type="submission" date="2018-03" db="EMBL/GenBank/DDBJ databases">
        <title>Lachnoclostridium SNUG30386 gen.nov., sp.nov., isolated from human faeces.</title>
        <authorList>
            <person name="Seo B."/>
            <person name="Jeon K."/>
            <person name="Ko G."/>
        </authorList>
    </citation>
    <scope>NUCLEOTIDE SEQUENCE [LARGE SCALE GENOMIC DNA]</scope>
    <source>
        <strain evidence="11 12">SNUG30386</strain>
    </source>
</reference>
<feature type="domain" description="ABC transmembrane type-1" evidence="10">
    <location>
        <begin position="64"/>
        <end position="252"/>
    </location>
</feature>
<dbReference type="GO" id="GO:0055085">
    <property type="term" value="P:transmembrane transport"/>
    <property type="evidence" value="ECO:0007669"/>
    <property type="project" value="InterPro"/>
</dbReference>
<accession>A0A2T3FKE2</accession>
<feature type="transmembrane region" description="Helical" evidence="9">
    <location>
        <begin position="176"/>
        <end position="197"/>
    </location>
</feature>
<evidence type="ECO:0000256" key="5">
    <source>
        <dbReference type="ARBA" id="ARBA00022729"/>
    </source>
</evidence>
<dbReference type="SUPFAM" id="SSF161098">
    <property type="entry name" value="MetI-like"/>
    <property type="match status" value="1"/>
</dbReference>
<keyword evidence="6" id="KW-0574">Periplasm</keyword>
<dbReference type="PROSITE" id="PS50928">
    <property type="entry name" value="ABC_TM1"/>
    <property type="match status" value="1"/>
</dbReference>
<dbReference type="Gene3D" id="3.40.190.10">
    <property type="entry name" value="Periplasmic binding protein-like II"/>
    <property type="match status" value="2"/>
</dbReference>
<dbReference type="PRINTS" id="PR00909">
    <property type="entry name" value="SPERMDNBNDNG"/>
</dbReference>
<dbReference type="GO" id="GO:0015846">
    <property type="term" value="P:polyamine transport"/>
    <property type="evidence" value="ECO:0007669"/>
    <property type="project" value="InterPro"/>
</dbReference>
<feature type="transmembrane region" description="Helical" evidence="9">
    <location>
        <begin position="12"/>
        <end position="34"/>
    </location>
</feature>
<evidence type="ECO:0000313" key="11">
    <source>
        <dbReference type="EMBL" id="PST35724.1"/>
    </source>
</evidence>
<dbReference type="InterPro" id="IPR001188">
    <property type="entry name" value="Sperm_putr-bd"/>
</dbReference>
<evidence type="ECO:0000256" key="2">
    <source>
        <dbReference type="ARBA" id="ARBA00004418"/>
    </source>
</evidence>
<sequence length="642" mass="72648">MKHNRLKQFFQDFYLALILLFLYIPIVTMIVLSFNNTKSRTVWGGFTTRWYTQMFQDSAIMNALNNTLLIAFASALIATVIGTIAAIGINSMKRIPRTIVMGINNIPMLNSDIVTGISLMLAFIAFGISLGFKTVLIAHITFNIPYVILSVMPKLKQTNRYTYEAALDLGASPLYAFFKVVFPDIVPGILSGFLMAFTMSLDDFIITHFTRGAGMDTLSTLIYSQVRRGIQPTMYALSTLIFVAVLVLLVITNFAPEKKSTGNATVIDTETIKRRKRNNQIKNGVLGLACTLILLVVGVSTYSRYTTTHSNELYVYNAGEYIDPDLIEEFEQETGIKVTYDVFETLEEMYPVIEAGGVNYDVVCPSDYMIQKMKENDLLAELNFDNIPNVKNIDPQYMEMSKQFDPENKYSVPYTWGTVGILYNTKLIEEKGLPVPTKWSDLWNPAYKGEILMQDSVRDAFMVALKKDGFSANSTDETELQQAKQDLIDQKPLIQAYVIDQVRDKMIGGEAAIGVIYSGEIMYIQDEVAAQNLPFSLEYVIPEEGTNVWLDSWVVPKNAKNKENAEKWINFLCRPDVAVKNFEYITYATPNKAAKEMLDEEIQNNKAVFPDAKQLKNCEVYRYLGDEADELYNSLWKEVKSD</sequence>
<comment type="subcellular location">
    <subcellularLocation>
        <location evidence="9">Cell membrane</location>
        <topology evidence="9">Multi-pass membrane protein</topology>
    </subcellularLocation>
    <subcellularLocation>
        <location evidence="1">Membrane</location>
        <topology evidence="1">Multi-pass membrane protein</topology>
    </subcellularLocation>
    <subcellularLocation>
        <location evidence="2">Periplasm</location>
    </subcellularLocation>
</comment>
<dbReference type="SUPFAM" id="SSF53850">
    <property type="entry name" value="Periplasmic binding protein-like II"/>
    <property type="match status" value="1"/>
</dbReference>
<feature type="transmembrane region" description="Helical" evidence="9">
    <location>
        <begin position="136"/>
        <end position="155"/>
    </location>
</feature>
<dbReference type="Proteomes" id="UP000241048">
    <property type="component" value="Unassembled WGS sequence"/>
</dbReference>
<keyword evidence="8 9" id="KW-0472">Membrane</keyword>
<evidence type="ECO:0000256" key="9">
    <source>
        <dbReference type="RuleBase" id="RU363032"/>
    </source>
</evidence>
<protein>
    <submittedName>
        <fullName evidence="11">Spermidine/putrescine ABC transporter permease/substrate-binding protein PotCD</fullName>
    </submittedName>
</protein>
<dbReference type="Pfam" id="PF00528">
    <property type="entry name" value="BPD_transp_1"/>
    <property type="match status" value="1"/>
</dbReference>
<keyword evidence="7 9" id="KW-1133">Transmembrane helix</keyword>
<gene>
    <name evidence="11" type="ORF">C7U56_14620</name>
</gene>
<dbReference type="EMBL" id="PYLO01000007">
    <property type="protein sequence ID" value="PST35724.1"/>
    <property type="molecule type" value="Genomic_DNA"/>
</dbReference>
<feature type="transmembrane region" description="Helical" evidence="9">
    <location>
        <begin position="234"/>
        <end position="255"/>
    </location>
</feature>
<dbReference type="CDD" id="cd13663">
    <property type="entry name" value="PBP2_PotD_PotF_like_2"/>
    <property type="match status" value="1"/>
</dbReference>
<dbReference type="Gene3D" id="1.10.3720.10">
    <property type="entry name" value="MetI-like"/>
    <property type="match status" value="1"/>
</dbReference>
<organism evidence="11 12">
    <name type="scientific">Clostridium fessum</name>
    <dbReference type="NCBI Taxonomy" id="2126740"/>
    <lineage>
        <taxon>Bacteria</taxon>
        <taxon>Bacillati</taxon>
        <taxon>Bacillota</taxon>
        <taxon>Clostridia</taxon>
        <taxon>Eubacteriales</taxon>
        <taxon>Clostridiaceae</taxon>
        <taxon>Clostridium</taxon>
    </lineage>
</organism>
<evidence type="ECO:0000256" key="1">
    <source>
        <dbReference type="ARBA" id="ARBA00004141"/>
    </source>
</evidence>
<dbReference type="Pfam" id="PF13416">
    <property type="entry name" value="SBP_bac_8"/>
    <property type="match status" value="1"/>
</dbReference>
<keyword evidence="5" id="KW-0732">Signal</keyword>
<dbReference type="AlphaFoldDB" id="A0A2T3FKE2"/>
<dbReference type="InterPro" id="IPR006059">
    <property type="entry name" value="SBP"/>
</dbReference>
<dbReference type="GO" id="GO:0005886">
    <property type="term" value="C:plasma membrane"/>
    <property type="evidence" value="ECO:0007669"/>
    <property type="project" value="UniProtKB-SubCell"/>
</dbReference>
<evidence type="ECO:0000256" key="4">
    <source>
        <dbReference type="ARBA" id="ARBA00022692"/>
    </source>
</evidence>
<dbReference type="PANTHER" id="PTHR30222:SF17">
    <property type="entry name" value="SPERMIDINE_PUTRESCINE-BINDING PERIPLASMIC PROTEIN"/>
    <property type="match status" value="1"/>
</dbReference>
<evidence type="ECO:0000256" key="3">
    <source>
        <dbReference type="ARBA" id="ARBA00022448"/>
    </source>
</evidence>
<dbReference type="RefSeq" id="WP_107001833.1">
    <property type="nucleotide sequence ID" value="NZ_CAUWBW010000014.1"/>
</dbReference>
<dbReference type="GO" id="GO:0019808">
    <property type="term" value="F:polyamine binding"/>
    <property type="evidence" value="ECO:0007669"/>
    <property type="project" value="InterPro"/>
</dbReference>
<evidence type="ECO:0000256" key="8">
    <source>
        <dbReference type="ARBA" id="ARBA00023136"/>
    </source>
</evidence>
<evidence type="ECO:0000256" key="6">
    <source>
        <dbReference type="ARBA" id="ARBA00022764"/>
    </source>
</evidence>
<dbReference type="GO" id="GO:0042597">
    <property type="term" value="C:periplasmic space"/>
    <property type="evidence" value="ECO:0007669"/>
    <property type="project" value="UniProtKB-SubCell"/>
</dbReference>
<keyword evidence="4 9" id="KW-0812">Transmembrane</keyword>
<comment type="similarity">
    <text evidence="9">Belongs to the binding-protein-dependent transport system permease family.</text>
</comment>
<evidence type="ECO:0000256" key="7">
    <source>
        <dbReference type="ARBA" id="ARBA00022989"/>
    </source>
</evidence>
<dbReference type="PANTHER" id="PTHR30222">
    <property type="entry name" value="SPERMIDINE/PUTRESCINE-BINDING PERIPLASMIC PROTEIN"/>
    <property type="match status" value="1"/>
</dbReference>
<keyword evidence="12" id="KW-1185">Reference proteome</keyword>
<evidence type="ECO:0000313" key="12">
    <source>
        <dbReference type="Proteomes" id="UP000241048"/>
    </source>
</evidence>
<comment type="caution">
    <text evidence="11">The sequence shown here is derived from an EMBL/GenBank/DDBJ whole genome shotgun (WGS) entry which is preliminary data.</text>
</comment>
<name>A0A2T3FKE2_9CLOT</name>
<dbReference type="InterPro" id="IPR000515">
    <property type="entry name" value="MetI-like"/>
</dbReference>
<feature type="transmembrane region" description="Helical" evidence="9">
    <location>
        <begin position="68"/>
        <end position="89"/>
    </location>
</feature>
<dbReference type="InterPro" id="IPR035906">
    <property type="entry name" value="MetI-like_sf"/>
</dbReference>
<feature type="transmembrane region" description="Helical" evidence="9">
    <location>
        <begin position="109"/>
        <end position="130"/>
    </location>
</feature>
<feature type="transmembrane region" description="Helical" evidence="9">
    <location>
        <begin position="283"/>
        <end position="302"/>
    </location>
</feature>
<keyword evidence="3 9" id="KW-0813">Transport</keyword>
<dbReference type="CDD" id="cd06261">
    <property type="entry name" value="TM_PBP2"/>
    <property type="match status" value="1"/>
</dbReference>
<proteinExistence type="inferred from homology"/>
<evidence type="ECO:0000259" key="10">
    <source>
        <dbReference type="PROSITE" id="PS50928"/>
    </source>
</evidence>